<dbReference type="Proteomes" id="UP000287394">
    <property type="component" value="Chromosome"/>
</dbReference>
<reference evidence="1 2" key="1">
    <citation type="journal article" date="2019" name="Int. J. Syst. Evol. Microbiol.">
        <title>Capsulimonas corticalis gen. nov., sp. nov., an aerobic capsulated bacterium, of a novel bacterial order, Capsulimonadales ord. nov., of the class Armatimonadia of the phylum Armatimonadetes.</title>
        <authorList>
            <person name="Li J."/>
            <person name="Kudo C."/>
            <person name="Tonouchi A."/>
        </authorList>
    </citation>
    <scope>NUCLEOTIDE SEQUENCE [LARGE SCALE GENOMIC DNA]</scope>
    <source>
        <strain evidence="1 2">AX-7</strain>
    </source>
</reference>
<protein>
    <submittedName>
        <fullName evidence="1">Uncharacterized protein</fullName>
    </submittedName>
</protein>
<evidence type="ECO:0000313" key="1">
    <source>
        <dbReference type="EMBL" id="BDI32603.1"/>
    </source>
</evidence>
<dbReference type="KEGG" id="ccot:CCAX7_46540"/>
<evidence type="ECO:0000313" key="2">
    <source>
        <dbReference type="Proteomes" id="UP000287394"/>
    </source>
</evidence>
<dbReference type="AlphaFoldDB" id="A0A402D4Y6"/>
<gene>
    <name evidence="1" type="ORF">CCAX7_46540</name>
</gene>
<keyword evidence="2" id="KW-1185">Reference proteome</keyword>
<dbReference type="EMBL" id="AP025739">
    <property type="protein sequence ID" value="BDI32603.1"/>
    <property type="molecule type" value="Genomic_DNA"/>
</dbReference>
<dbReference type="RefSeq" id="WP_125206314.1">
    <property type="nucleotide sequence ID" value="NZ_AP025739.1"/>
</dbReference>
<name>A0A402D4Y6_9BACT</name>
<organism evidence="1 2">
    <name type="scientific">Capsulimonas corticalis</name>
    <dbReference type="NCBI Taxonomy" id="2219043"/>
    <lineage>
        <taxon>Bacteria</taxon>
        <taxon>Bacillati</taxon>
        <taxon>Armatimonadota</taxon>
        <taxon>Armatimonadia</taxon>
        <taxon>Capsulimonadales</taxon>
        <taxon>Capsulimonadaceae</taxon>
        <taxon>Capsulimonas</taxon>
    </lineage>
</organism>
<proteinExistence type="predicted"/>
<sequence>MSYADSPDPQFDEALTLLANDKQSNRLVKEIYLPSLKAFNATQAVAASLNKGLSGDVPFRVLTEFQFFFLHLTTFAATGRISESAFDALFSDAAMKLAYISAAAMAPNFAPTVLSHYQDIFISGYDAADIAYDRANRPGLSRTKANDQLLETATVRIANACGFVTNAVARYKIRRILDAICPTLDLYGAIEKRELVVTS</sequence>
<accession>A0A402D4Y6</accession>